<evidence type="ECO:0000256" key="9">
    <source>
        <dbReference type="PROSITE-ProRule" id="PRU01024"/>
    </source>
</evidence>
<dbReference type="EC" id="2.1.1.35" evidence="5"/>
<dbReference type="PANTHER" id="PTHR11061:SF30">
    <property type="entry name" value="TRNA (URACIL(54)-C(5))-METHYLTRANSFERASE"/>
    <property type="match status" value="1"/>
</dbReference>
<proteinExistence type="inferred from homology"/>
<comment type="similarity">
    <text evidence="9">Belongs to the class I-like SAM-binding methyltransferase superfamily. RNA M5U methyltransferase family.</text>
</comment>
<dbReference type="STRING" id="669874.A0A1E4TXY0"/>
<feature type="active site" description="Nucleophile" evidence="9">
    <location>
        <position position="544"/>
    </location>
</feature>
<dbReference type="Gene3D" id="2.40.50.140">
    <property type="entry name" value="Nucleic acid-binding proteins"/>
    <property type="match status" value="1"/>
</dbReference>
<dbReference type="GO" id="GO:0000014">
    <property type="term" value="F:single-stranded DNA endodeoxyribonuclease activity"/>
    <property type="evidence" value="ECO:0007669"/>
    <property type="project" value="EnsemblFungi"/>
</dbReference>
<dbReference type="Pfam" id="PF05958">
    <property type="entry name" value="tRNA_U5-meth_tr"/>
    <property type="match status" value="1"/>
</dbReference>
<feature type="binding site" evidence="9">
    <location>
        <position position="517"/>
    </location>
    <ligand>
        <name>S-adenosyl-L-methionine</name>
        <dbReference type="ChEBI" id="CHEBI:59789"/>
    </ligand>
</feature>
<evidence type="ECO:0000313" key="13">
    <source>
        <dbReference type="EMBL" id="ODV96615.1"/>
    </source>
</evidence>
<feature type="binding site" evidence="9">
    <location>
        <position position="449"/>
    </location>
    <ligand>
        <name>S-adenosyl-L-methionine</name>
        <dbReference type="ChEBI" id="CHEBI:59789"/>
    </ligand>
</feature>
<keyword evidence="14" id="KW-1185">Reference proteome</keyword>
<feature type="region of interest" description="Disordered" evidence="11">
    <location>
        <begin position="354"/>
        <end position="374"/>
    </location>
</feature>
<feature type="compositionally biased region" description="Polar residues" evidence="11">
    <location>
        <begin position="1"/>
        <end position="11"/>
    </location>
</feature>
<dbReference type="EMBL" id="KV454012">
    <property type="protein sequence ID" value="ODV96615.1"/>
    <property type="molecule type" value="Genomic_DNA"/>
</dbReference>
<comment type="catalytic activity">
    <reaction evidence="6">
        <text>uridine(54) in tRNA + S-adenosyl-L-methionine = 5-methyluridine(54) in tRNA + S-adenosyl-L-homocysteine + H(+)</text>
        <dbReference type="Rhea" id="RHEA:42712"/>
        <dbReference type="Rhea" id="RHEA-COMP:10167"/>
        <dbReference type="Rhea" id="RHEA-COMP:10193"/>
        <dbReference type="ChEBI" id="CHEBI:15378"/>
        <dbReference type="ChEBI" id="CHEBI:57856"/>
        <dbReference type="ChEBI" id="CHEBI:59789"/>
        <dbReference type="ChEBI" id="CHEBI:65315"/>
        <dbReference type="ChEBI" id="CHEBI:74447"/>
        <dbReference type="EC" id="2.1.1.35"/>
    </reaction>
</comment>
<evidence type="ECO:0000256" key="10">
    <source>
        <dbReference type="PROSITE-ProRule" id="PRU10015"/>
    </source>
</evidence>
<evidence type="ECO:0000256" key="6">
    <source>
        <dbReference type="ARBA" id="ARBA00052788"/>
    </source>
</evidence>
<dbReference type="InterPro" id="IPR029063">
    <property type="entry name" value="SAM-dependent_MTases_sf"/>
</dbReference>
<dbReference type="GO" id="GO:0051908">
    <property type="term" value="F:double-stranded DNA 5'-3' DNA exonuclease activity"/>
    <property type="evidence" value="ECO:0007669"/>
    <property type="project" value="EnsemblFungi"/>
</dbReference>
<evidence type="ECO:0000256" key="3">
    <source>
        <dbReference type="ARBA" id="ARBA00022691"/>
    </source>
</evidence>
<dbReference type="PROSITE" id="PS51622">
    <property type="entry name" value="SAM_MT_RNA_M5U_2"/>
    <property type="match status" value="1"/>
</dbReference>
<dbReference type="GO" id="GO:0032259">
    <property type="term" value="P:methylation"/>
    <property type="evidence" value="ECO:0007669"/>
    <property type="project" value="UniProtKB-KW"/>
</dbReference>
<dbReference type="AlphaFoldDB" id="A0A1E4TXY0"/>
<evidence type="ECO:0000256" key="2">
    <source>
        <dbReference type="ARBA" id="ARBA00022679"/>
    </source>
</evidence>
<dbReference type="CDD" id="cd02440">
    <property type="entry name" value="AdoMet_MTases"/>
    <property type="match status" value="1"/>
</dbReference>
<dbReference type="Proteomes" id="UP000094236">
    <property type="component" value="Unassembled WGS sequence"/>
</dbReference>
<sequence length="592" mass="66695">MPSGALIQQQQKVEDSKKQYKRHISEVDAEAEPQSSSSVASLPPTDAASTDVAAATDVSVAAIIKKHPKTKRRKYKQKAVESTSPAGVLILEIQELLKEKNLTEDQITNPVNALLNEEIPMEIYHRVVDNVEILKFTSNGDGLAIIDNPEDPIQKKQIAIVPFGIPGDVVSIKVFKSHPLYVESDLIKITQSSKFRNDDLIRCKYFGICSGCQFQTIDYEQQLFFKKQTIENAYKNFAPELNQSFLLPEIDETISSPLQYGYRTKLTPHFDMPKHKPEFFQRPNLGFGAKGRPQWRVMDGIKTGGIIDIEECVIGTTIINKGMANERGKFMKEFNKYKKGATILLRENTKLKKESIEDKEEEEEGSRDPETAQVSKIEEIDEEHGDVKIKTCVTNTRQIVREIVCGFKFEFSAGEFFQNNNSILPKIVSYVQQNLKLDNTEENYLIDAYCGSGLFSITSSKAVKKVIGVEISADSVKFAEHNAKLNGVENCEFIVGKAEKIFADIKLPNDKTSIILDPPRKGCDEVFLKQLAAFNPTKIIYISCNVHSQARDLEFFIKKTDTGKNYKIESIRGFDFFPQTHHVESVAVLSLI</sequence>
<dbReference type="FunFam" id="2.40.50.140:FF:000201">
    <property type="entry name" value="TRM2p tRNA methyltransferase"/>
    <property type="match status" value="1"/>
</dbReference>
<keyword evidence="3 9" id="KW-0949">S-adenosyl-L-methionine</keyword>
<dbReference type="NCBIfam" id="TIGR00479">
    <property type="entry name" value="rumA"/>
    <property type="match status" value="1"/>
</dbReference>
<evidence type="ECO:0000256" key="1">
    <source>
        <dbReference type="ARBA" id="ARBA00022603"/>
    </source>
</evidence>
<feature type="domain" description="TRAM" evidence="12">
    <location>
        <begin position="122"/>
        <end position="188"/>
    </location>
</feature>
<dbReference type="PROSITE" id="PS50926">
    <property type="entry name" value="TRAM"/>
    <property type="match status" value="1"/>
</dbReference>
<dbReference type="InterPro" id="IPR010280">
    <property type="entry name" value="U5_MeTrfase_fam"/>
</dbReference>
<evidence type="ECO:0000256" key="7">
    <source>
        <dbReference type="ARBA" id="ARBA00054700"/>
    </source>
</evidence>
<dbReference type="PROSITE" id="PS01231">
    <property type="entry name" value="TRMA_2"/>
    <property type="match status" value="1"/>
</dbReference>
<comment type="function">
    <text evidence="7">Catalyzes the formation of 5-methyl-uridine at position 54 (m5U54) in all tRNA. May also have a role in tRNA stabilization or maturation.</text>
</comment>
<dbReference type="Gene3D" id="3.40.50.150">
    <property type="entry name" value="Vaccinia Virus protein VP39"/>
    <property type="match status" value="2"/>
</dbReference>
<keyword evidence="2 9" id="KW-0808">Transferase</keyword>
<dbReference type="OrthoDB" id="10250660at2759"/>
<evidence type="ECO:0000256" key="11">
    <source>
        <dbReference type="SAM" id="MobiDB-lite"/>
    </source>
</evidence>
<dbReference type="SUPFAM" id="SSF53335">
    <property type="entry name" value="S-adenosyl-L-methionine-dependent methyltransferases"/>
    <property type="match status" value="1"/>
</dbReference>
<feature type="compositionally biased region" description="Basic and acidic residues" evidence="11">
    <location>
        <begin position="12"/>
        <end position="26"/>
    </location>
</feature>
<evidence type="ECO:0000259" key="12">
    <source>
        <dbReference type="PROSITE" id="PS50926"/>
    </source>
</evidence>
<name>A0A1E4TXY0_PACTA</name>
<dbReference type="InterPro" id="IPR030391">
    <property type="entry name" value="MeTrfase_TrmA_CS"/>
</dbReference>
<evidence type="ECO:0000256" key="5">
    <source>
        <dbReference type="ARBA" id="ARBA00033763"/>
    </source>
</evidence>
<feature type="binding site" evidence="9">
    <location>
        <position position="418"/>
    </location>
    <ligand>
        <name>S-adenosyl-L-methionine</name>
        <dbReference type="ChEBI" id="CHEBI:59789"/>
    </ligand>
</feature>
<keyword evidence="4" id="KW-0819">tRNA processing</keyword>
<dbReference type="InterPro" id="IPR030390">
    <property type="entry name" value="MeTrfase_TrmA_AS"/>
</dbReference>
<accession>A0A1E4TXY0</accession>
<dbReference type="InterPro" id="IPR002792">
    <property type="entry name" value="TRAM_dom"/>
</dbReference>
<dbReference type="Pfam" id="PF01938">
    <property type="entry name" value="TRAM"/>
    <property type="match status" value="1"/>
</dbReference>
<dbReference type="PROSITE" id="PS01230">
    <property type="entry name" value="TRMA_1"/>
    <property type="match status" value="1"/>
</dbReference>
<protein>
    <recommendedName>
        <fullName evidence="8">tRNA (uracil(54)-C(5))-methyltransferase</fullName>
        <ecNumber evidence="5">2.1.1.35</ecNumber>
    </recommendedName>
</protein>
<dbReference type="InterPro" id="IPR025795">
    <property type="entry name" value="tRNA_(uracil-5-)_MeTrfase"/>
</dbReference>
<keyword evidence="1 9" id="KW-0489">Methyltransferase</keyword>
<gene>
    <name evidence="13" type="ORF">PACTADRAFT_1205</name>
</gene>
<dbReference type="PANTHER" id="PTHR11061">
    <property type="entry name" value="RNA M5U METHYLTRANSFERASE"/>
    <property type="match status" value="1"/>
</dbReference>
<evidence type="ECO:0000256" key="8">
    <source>
        <dbReference type="ARBA" id="ARBA00070108"/>
    </source>
</evidence>
<dbReference type="GO" id="GO:0006400">
    <property type="term" value="P:tRNA modification"/>
    <property type="evidence" value="ECO:0007669"/>
    <property type="project" value="EnsemblFungi"/>
</dbReference>
<evidence type="ECO:0000313" key="14">
    <source>
        <dbReference type="Proteomes" id="UP000094236"/>
    </source>
</evidence>
<dbReference type="GO" id="GO:0030697">
    <property type="term" value="F:tRNA (uracil(54)-C5)-methyltransferase activity, S-adenosyl methionine-dependent"/>
    <property type="evidence" value="ECO:0007669"/>
    <property type="project" value="UniProtKB-EC"/>
</dbReference>
<feature type="active site" evidence="10">
    <location>
        <position position="544"/>
    </location>
</feature>
<dbReference type="FunFam" id="3.40.50.150:FF:000174">
    <property type="entry name" value="TRM2p tRNA methyltransferase"/>
    <property type="match status" value="1"/>
</dbReference>
<organism evidence="13 14">
    <name type="scientific">Pachysolen tannophilus NRRL Y-2460</name>
    <dbReference type="NCBI Taxonomy" id="669874"/>
    <lineage>
        <taxon>Eukaryota</taxon>
        <taxon>Fungi</taxon>
        <taxon>Dikarya</taxon>
        <taxon>Ascomycota</taxon>
        <taxon>Saccharomycotina</taxon>
        <taxon>Pichiomycetes</taxon>
        <taxon>Pachysolenaceae</taxon>
        <taxon>Pachysolen</taxon>
    </lineage>
</organism>
<feature type="binding site" evidence="9">
    <location>
        <position position="470"/>
    </location>
    <ligand>
        <name>S-adenosyl-L-methionine</name>
        <dbReference type="ChEBI" id="CHEBI:59789"/>
    </ligand>
</feature>
<dbReference type="PROSITE" id="PS51687">
    <property type="entry name" value="SAM_MT_RNA_M5U"/>
    <property type="match status" value="1"/>
</dbReference>
<reference evidence="14" key="1">
    <citation type="submission" date="2016-05" db="EMBL/GenBank/DDBJ databases">
        <title>Comparative genomics of biotechnologically important yeasts.</title>
        <authorList>
            <consortium name="DOE Joint Genome Institute"/>
            <person name="Riley R."/>
            <person name="Haridas S."/>
            <person name="Wolfe K.H."/>
            <person name="Lopes M.R."/>
            <person name="Hittinger C.T."/>
            <person name="Goker M."/>
            <person name="Salamov A."/>
            <person name="Wisecaver J."/>
            <person name="Long T.M."/>
            <person name="Aerts A.L."/>
            <person name="Barry K."/>
            <person name="Choi C."/>
            <person name="Clum A."/>
            <person name="Coughlan A.Y."/>
            <person name="Deshpande S."/>
            <person name="Douglass A.P."/>
            <person name="Hanson S.J."/>
            <person name="Klenk H.-P."/>
            <person name="Labutti K."/>
            <person name="Lapidus A."/>
            <person name="Lindquist E."/>
            <person name="Lipzen A."/>
            <person name="Meier-Kolthoff J.P."/>
            <person name="Ohm R.A."/>
            <person name="Otillar R.P."/>
            <person name="Pangilinan J."/>
            <person name="Peng Y."/>
            <person name="Rokas A."/>
            <person name="Rosa C.A."/>
            <person name="Scheuner C."/>
            <person name="Sibirny A.A."/>
            <person name="Slot J.C."/>
            <person name="Stielow J.B."/>
            <person name="Sun H."/>
            <person name="Kurtzman C.P."/>
            <person name="Blackwell M."/>
            <person name="Grigoriev I.V."/>
            <person name="Jeffries T.W."/>
        </authorList>
    </citation>
    <scope>NUCLEOTIDE SEQUENCE [LARGE SCALE GENOMIC DNA]</scope>
    <source>
        <strain evidence="14">NRRL Y-2460</strain>
    </source>
</reference>
<evidence type="ECO:0000256" key="4">
    <source>
        <dbReference type="ARBA" id="ARBA00022694"/>
    </source>
</evidence>
<feature type="region of interest" description="Disordered" evidence="11">
    <location>
        <begin position="1"/>
        <end position="48"/>
    </location>
</feature>
<dbReference type="InterPro" id="IPR012340">
    <property type="entry name" value="NA-bd_OB-fold"/>
</dbReference>